<keyword evidence="5" id="KW-0012">Acyltransferase</keyword>
<feature type="domain" description="L,D-TPase catalytic" evidence="10">
    <location>
        <begin position="180"/>
        <end position="306"/>
    </location>
</feature>
<gene>
    <name evidence="11" type="ORF">ACFP3V_28800</name>
</gene>
<evidence type="ECO:0000256" key="5">
    <source>
        <dbReference type="ARBA" id="ARBA00023315"/>
    </source>
</evidence>
<protein>
    <submittedName>
        <fullName evidence="11">Ig-like domain-containing protein</fullName>
    </submittedName>
</protein>
<feature type="chain" id="PRO_5045535656" evidence="9">
    <location>
        <begin position="32"/>
        <end position="338"/>
    </location>
</feature>
<dbReference type="SUPFAM" id="SSF141523">
    <property type="entry name" value="L,D-transpeptidase catalytic domain-like"/>
    <property type="match status" value="1"/>
</dbReference>
<feature type="signal peptide" evidence="9">
    <location>
        <begin position="1"/>
        <end position="31"/>
    </location>
</feature>
<evidence type="ECO:0000256" key="1">
    <source>
        <dbReference type="ARBA" id="ARBA00004752"/>
    </source>
</evidence>
<comment type="caution">
    <text evidence="11">The sequence shown here is derived from an EMBL/GenBank/DDBJ whole genome shotgun (WGS) entry which is preliminary data.</text>
</comment>
<evidence type="ECO:0000256" key="9">
    <source>
        <dbReference type="SAM" id="SignalP"/>
    </source>
</evidence>
<keyword evidence="6 7" id="KW-0961">Cell wall biogenesis/degradation</keyword>
<feature type="compositionally biased region" description="Low complexity" evidence="8">
    <location>
        <begin position="35"/>
        <end position="66"/>
    </location>
</feature>
<comment type="pathway">
    <text evidence="1 7">Cell wall biogenesis; peptidoglycan biosynthesis.</text>
</comment>
<feature type="region of interest" description="Disordered" evidence="8">
    <location>
        <begin position="35"/>
        <end position="80"/>
    </location>
</feature>
<keyword evidence="12" id="KW-1185">Reference proteome</keyword>
<evidence type="ECO:0000256" key="8">
    <source>
        <dbReference type="SAM" id="MobiDB-lite"/>
    </source>
</evidence>
<evidence type="ECO:0000256" key="6">
    <source>
        <dbReference type="ARBA" id="ARBA00023316"/>
    </source>
</evidence>
<dbReference type="RefSeq" id="WP_380589713.1">
    <property type="nucleotide sequence ID" value="NZ_JBHSQJ010000147.1"/>
</dbReference>
<dbReference type="CDD" id="cd13432">
    <property type="entry name" value="LDT_IgD_like_2"/>
    <property type="match status" value="1"/>
</dbReference>
<dbReference type="Gene3D" id="2.60.40.3710">
    <property type="match status" value="1"/>
</dbReference>
<dbReference type="PANTHER" id="PTHR30582">
    <property type="entry name" value="L,D-TRANSPEPTIDASE"/>
    <property type="match status" value="1"/>
</dbReference>
<keyword evidence="9" id="KW-0732">Signal</keyword>
<dbReference type="Pfam" id="PF17964">
    <property type="entry name" value="Big_10"/>
    <property type="match status" value="1"/>
</dbReference>
<proteinExistence type="predicted"/>
<dbReference type="Proteomes" id="UP001596174">
    <property type="component" value="Unassembled WGS sequence"/>
</dbReference>
<keyword evidence="3 7" id="KW-0133">Cell shape</keyword>
<evidence type="ECO:0000256" key="4">
    <source>
        <dbReference type="ARBA" id="ARBA00022984"/>
    </source>
</evidence>
<evidence type="ECO:0000256" key="7">
    <source>
        <dbReference type="PROSITE-ProRule" id="PRU01373"/>
    </source>
</evidence>
<accession>A0ABW1GC68</accession>
<dbReference type="CDD" id="cd16913">
    <property type="entry name" value="YkuD_like"/>
    <property type="match status" value="1"/>
</dbReference>
<evidence type="ECO:0000256" key="2">
    <source>
        <dbReference type="ARBA" id="ARBA00022679"/>
    </source>
</evidence>
<evidence type="ECO:0000313" key="11">
    <source>
        <dbReference type="EMBL" id="MFC5911192.1"/>
    </source>
</evidence>
<dbReference type="PROSITE" id="PS52029">
    <property type="entry name" value="LD_TPASE"/>
    <property type="match status" value="1"/>
</dbReference>
<dbReference type="PROSITE" id="PS51257">
    <property type="entry name" value="PROKAR_LIPOPROTEIN"/>
    <property type="match status" value="1"/>
</dbReference>
<dbReference type="Pfam" id="PF03734">
    <property type="entry name" value="YkuD"/>
    <property type="match status" value="1"/>
</dbReference>
<keyword evidence="4 7" id="KW-0573">Peptidoglycan synthesis</keyword>
<dbReference type="InterPro" id="IPR005490">
    <property type="entry name" value="LD_TPept_cat_dom"/>
</dbReference>
<evidence type="ECO:0000313" key="12">
    <source>
        <dbReference type="Proteomes" id="UP001596174"/>
    </source>
</evidence>
<dbReference type="Gene3D" id="2.40.440.10">
    <property type="entry name" value="L,D-transpeptidase catalytic domain-like"/>
    <property type="match status" value="1"/>
</dbReference>
<evidence type="ECO:0000259" key="10">
    <source>
        <dbReference type="PROSITE" id="PS52029"/>
    </source>
</evidence>
<name>A0ABW1GC68_9ACTN</name>
<reference evidence="12" key="1">
    <citation type="journal article" date="2019" name="Int. J. Syst. Evol. Microbiol.">
        <title>The Global Catalogue of Microorganisms (GCM) 10K type strain sequencing project: providing services to taxonomists for standard genome sequencing and annotation.</title>
        <authorList>
            <consortium name="The Broad Institute Genomics Platform"/>
            <consortium name="The Broad Institute Genome Sequencing Center for Infectious Disease"/>
            <person name="Wu L."/>
            <person name="Ma J."/>
        </authorList>
    </citation>
    <scope>NUCLEOTIDE SEQUENCE [LARGE SCALE GENOMIC DNA]</scope>
    <source>
        <strain evidence="12">JCM 4816</strain>
    </source>
</reference>
<dbReference type="InterPro" id="IPR041280">
    <property type="entry name" value="Big_10"/>
</dbReference>
<dbReference type="InterPro" id="IPR038063">
    <property type="entry name" value="Transpep_catalytic_dom"/>
</dbReference>
<keyword evidence="2" id="KW-0808">Transferase</keyword>
<sequence>MRKSKGTVAGMALLACAVLAGATACNDSASAAAGSAASAGAASGTPSAGSGTASGTSSPSASASPSPTHPSGPPMQLESITPATGATVGVAMPVSVVFSHAVAASARAGVEQHLKVTTSVPTTGSWHWYPGGTRVDWRPENYWTPGTQVSVDADLTDVPDGNGRYGTHAYHHSFTIGADFETFVSVTGHSMVVKSDGKVVRTMPIDAGSPDFPSWDGTMAVIDKEPTVRMTSCSVGISCDKNSPNYYDLTLPWDVHLTYSGTYVHYSTGDPYPGHSYGSHGCVHLSLADSKWYYSHVKQGDPVTITGSPRGKAAPDNGYAAFNLSWAQWQAGSALNGQ</sequence>
<dbReference type="InterPro" id="IPR050979">
    <property type="entry name" value="LD-transpeptidase"/>
</dbReference>
<dbReference type="PANTHER" id="PTHR30582:SF2">
    <property type="entry name" value="L,D-TRANSPEPTIDASE YCIB-RELATED"/>
    <property type="match status" value="1"/>
</dbReference>
<organism evidence="11 12">
    <name type="scientific">Streptacidiphilus monticola</name>
    <dbReference type="NCBI Taxonomy" id="2161674"/>
    <lineage>
        <taxon>Bacteria</taxon>
        <taxon>Bacillati</taxon>
        <taxon>Actinomycetota</taxon>
        <taxon>Actinomycetes</taxon>
        <taxon>Kitasatosporales</taxon>
        <taxon>Streptomycetaceae</taxon>
        <taxon>Streptacidiphilus</taxon>
    </lineage>
</organism>
<dbReference type="EMBL" id="JBHSQJ010000147">
    <property type="protein sequence ID" value="MFC5911192.1"/>
    <property type="molecule type" value="Genomic_DNA"/>
</dbReference>
<feature type="active site" description="Proton donor/acceptor" evidence="7">
    <location>
        <position position="265"/>
    </location>
</feature>
<evidence type="ECO:0000256" key="3">
    <source>
        <dbReference type="ARBA" id="ARBA00022960"/>
    </source>
</evidence>
<feature type="active site" description="Nucleophile" evidence="7">
    <location>
        <position position="282"/>
    </location>
</feature>